<keyword evidence="8" id="KW-0718">Serine biosynthesis</keyword>
<comment type="pathway">
    <text evidence="2">Amino-acid biosynthesis; L-serine biosynthesis; L-serine from 3-phospho-D-glycerate: step 3/3.</text>
</comment>
<dbReference type="InterPro" id="IPR023214">
    <property type="entry name" value="HAD_sf"/>
</dbReference>
<evidence type="ECO:0000256" key="7">
    <source>
        <dbReference type="ARBA" id="ARBA00022842"/>
    </source>
</evidence>
<dbReference type="GO" id="GO:0000287">
    <property type="term" value="F:magnesium ion binding"/>
    <property type="evidence" value="ECO:0007669"/>
    <property type="project" value="TreeGrafter"/>
</dbReference>
<dbReference type="InterPro" id="IPR050582">
    <property type="entry name" value="HAD-like_SerB"/>
</dbReference>
<dbReference type="InterPro" id="IPR036412">
    <property type="entry name" value="HAD-like_sf"/>
</dbReference>
<accession>A0A6C0BQE7</accession>
<reference evidence="9" key="1">
    <citation type="journal article" date="2020" name="Nature">
        <title>Giant virus diversity and host interactions through global metagenomics.</title>
        <authorList>
            <person name="Schulz F."/>
            <person name="Roux S."/>
            <person name="Paez-Espino D."/>
            <person name="Jungbluth S."/>
            <person name="Walsh D.A."/>
            <person name="Denef V.J."/>
            <person name="McMahon K.D."/>
            <person name="Konstantinidis K.T."/>
            <person name="Eloe-Fadrosh E.A."/>
            <person name="Kyrpides N.C."/>
            <person name="Woyke T."/>
        </authorList>
    </citation>
    <scope>NUCLEOTIDE SEQUENCE</scope>
    <source>
        <strain evidence="9">GVMAG-M-3300018416-26</strain>
    </source>
</reference>
<dbReference type="Gene3D" id="1.10.150.210">
    <property type="entry name" value="Phosphoserine phosphatase, domain 2"/>
    <property type="match status" value="1"/>
</dbReference>
<evidence type="ECO:0000256" key="8">
    <source>
        <dbReference type="ARBA" id="ARBA00023299"/>
    </source>
</evidence>
<comment type="cofactor">
    <cofactor evidence="1">
        <name>Mg(2+)</name>
        <dbReference type="ChEBI" id="CHEBI:18420"/>
    </cofactor>
</comment>
<dbReference type="AlphaFoldDB" id="A0A6C0BQE7"/>
<dbReference type="GO" id="GO:0006564">
    <property type="term" value="P:L-serine biosynthetic process"/>
    <property type="evidence" value="ECO:0007669"/>
    <property type="project" value="UniProtKB-KW"/>
</dbReference>
<proteinExistence type="predicted"/>
<keyword evidence="4" id="KW-0028">Amino-acid biosynthesis</keyword>
<evidence type="ECO:0000256" key="5">
    <source>
        <dbReference type="ARBA" id="ARBA00022723"/>
    </source>
</evidence>
<dbReference type="SUPFAM" id="SSF56784">
    <property type="entry name" value="HAD-like"/>
    <property type="match status" value="1"/>
</dbReference>
<organism evidence="9">
    <name type="scientific">viral metagenome</name>
    <dbReference type="NCBI Taxonomy" id="1070528"/>
    <lineage>
        <taxon>unclassified sequences</taxon>
        <taxon>metagenomes</taxon>
        <taxon>organismal metagenomes</taxon>
    </lineage>
</organism>
<evidence type="ECO:0000256" key="3">
    <source>
        <dbReference type="ARBA" id="ARBA00012640"/>
    </source>
</evidence>
<dbReference type="Gene3D" id="3.40.50.1000">
    <property type="entry name" value="HAD superfamily/HAD-like"/>
    <property type="match status" value="1"/>
</dbReference>
<dbReference type="EC" id="3.1.3.3" evidence="3"/>
<dbReference type="GO" id="GO:0005737">
    <property type="term" value="C:cytoplasm"/>
    <property type="evidence" value="ECO:0007669"/>
    <property type="project" value="TreeGrafter"/>
</dbReference>
<evidence type="ECO:0000256" key="6">
    <source>
        <dbReference type="ARBA" id="ARBA00022801"/>
    </source>
</evidence>
<protein>
    <recommendedName>
        <fullName evidence="3">phosphoserine phosphatase</fullName>
        <ecNumber evidence="3">3.1.3.3</ecNumber>
    </recommendedName>
</protein>
<evidence type="ECO:0000256" key="2">
    <source>
        <dbReference type="ARBA" id="ARBA00005135"/>
    </source>
</evidence>
<dbReference type="EMBL" id="MN739219">
    <property type="protein sequence ID" value="QHS94280.1"/>
    <property type="molecule type" value="Genomic_DNA"/>
</dbReference>
<sequence>MLRIFGQIPFAHNRYNMRYKHVRSADAFCFDVDSTICKNEGLDDLAKWCNVNDISDITRRTMNGEICFRKSLKSRLDIIKPSKFDVLSFNKHNPAIMSKNIHNLIRVLHHNNKDVFLVSGGFRSIIQPIALSLSIPMTKVYANTFIFDELTKEYIGFDENEYTSMSGGKAFVIKHIKEMYGYKNIIMIGDGVTDLEASADFFIGYGGVNIMENVKDKADWFIEDFEDIANIFIN</sequence>
<evidence type="ECO:0000313" key="9">
    <source>
        <dbReference type="EMBL" id="QHS94280.1"/>
    </source>
</evidence>
<evidence type="ECO:0000256" key="1">
    <source>
        <dbReference type="ARBA" id="ARBA00001946"/>
    </source>
</evidence>
<name>A0A6C0BQE7_9ZZZZ</name>
<evidence type="ECO:0000256" key="4">
    <source>
        <dbReference type="ARBA" id="ARBA00022605"/>
    </source>
</evidence>
<dbReference type="GO" id="GO:0036424">
    <property type="term" value="F:L-phosphoserine phosphatase activity"/>
    <property type="evidence" value="ECO:0007669"/>
    <property type="project" value="TreeGrafter"/>
</dbReference>
<dbReference type="Pfam" id="PF00702">
    <property type="entry name" value="Hydrolase"/>
    <property type="match status" value="1"/>
</dbReference>
<dbReference type="PANTHER" id="PTHR43344:SF2">
    <property type="entry name" value="PHOSPHOSERINE PHOSPHATASE"/>
    <property type="match status" value="1"/>
</dbReference>
<keyword evidence="6" id="KW-0378">Hydrolase</keyword>
<dbReference type="NCBIfam" id="TIGR01488">
    <property type="entry name" value="HAD-SF-IB"/>
    <property type="match status" value="1"/>
</dbReference>
<keyword evidence="7" id="KW-0460">Magnesium</keyword>
<dbReference type="PANTHER" id="PTHR43344">
    <property type="entry name" value="PHOSPHOSERINE PHOSPHATASE"/>
    <property type="match status" value="1"/>
</dbReference>
<keyword evidence="5" id="KW-0479">Metal-binding</keyword>